<reference evidence="10 11" key="1">
    <citation type="submission" date="2020-05" db="EMBL/GenBank/DDBJ databases">
        <title>Aquincola sp. isolate from soil.</title>
        <authorList>
            <person name="Han J."/>
            <person name="Kim D.-U."/>
        </authorList>
    </citation>
    <scope>NUCLEOTIDE SEQUENCE [LARGE SCALE GENOMIC DNA]</scope>
    <source>
        <strain evidence="10 11">S2</strain>
    </source>
</reference>
<evidence type="ECO:0000313" key="11">
    <source>
        <dbReference type="Proteomes" id="UP000737171"/>
    </source>
</evidence>
<protein>
    <submittedName>
        <fullName evidence="10">SET domain-containing protein</fullName>
    </submittedName>
</protein>
<keyword evidence="5" id="KW-0949">S-adenosyl-L-methionine</keyword>
<evidence type="ECO:0000256" key="2">
    <source>
        <dbReference type="ARBA" id="ARBA00022454"/>
    </source>
</evidence>
<evidence type="ECO:0000256" key="7">
    <source>
        <dbReference type="ARBA" id="ARBA00022833"/>
    </source>
</evidence>
<keyword evidence="6" id="KW-0479">Metal-binding</keyword>
<organism evidence="10 11">
    <name type="scientific">Pseudaquabacterium terrae</name>
    <dbReference type="NCBI Taxonomy" id="2732868"/>
    <lineage>
        <taxon>Bacteria</taxon>
        <taxon>Pseudomonadati</taxon>
        <taxon>Pseudomonadota</taxon>
        <taxon>Betaproteobacteria</taxon>
        <taxon>Burkholderiales</taxon>
        <taxon>Sphaerotilaceae</taxon>
        <taxon>Pseudaquabacterium</taxon>
    </lineage>
</organism>
<evidence type="ECO:0000256" key="3">
    <source>
        <dbReference type="ARBA" id="ARBA00022603"/>
    </source>
</evidence>
<gene>
    <name evidence="10" type="ORF">HLB44_35175</name>
</gene>
<keyword evidence="11" id="KW-1185">Reference proteome</keyword>
<accession>A0ABX2EU21</accession>
<sequence>MGRAKDSSLKDELVEVRSSSVHGKGVFAKLAIRSGAVLGAYTGRRYTLDEVTKVSWNNSLTYLFELSDGTFIDGQAGGNPTRHLNHACEPNCEAYEARAADGGLTVKFRTTRSIRAGEELFLDYCLSIDEQDDSQDYPCHCGGRSCRGTMVGQAE</sequence>
<dbReference type="PROSITE" id="PS50868">
    <property type="entry name" value="POST_SET"/>
    <property type="match status" value="1"/>
</dbReference>
<dbReference type="InterPro" id="IPR046341">
    <property type="entry name" value="SET_dom_sf"/>
</dbReference>
<dbReference type="SMART" id="SM00317">
    <property type="entry name" value="SET"/>
    <property type="match status" value="1"/>
</dbReference>
<dbReference type="PROSITE" id="PS50280">
    <property type="entry name" value="SET"/>
    <property type="match status" value="1"/>
</dbReference>
<dbReference type="InterPro" id="IPR050973">
    <property type="entry name" value="H3K9_Histone-Lys_N-MTase"/>
</dbReference>
<evidence type="ECO:0000256" key="4">
    <source>
        <dbReference type="ARBA" id="ARBA00022679"/>
    </source>
</evidence>
<dbReference type="InterPro" id="IPR001214">
    <property type="entry name" value="SET_dom"/>
</dbReference>
<comment type="caution">
    <text evidence="10">The sequence shown here is derived from an EMBL/GenBank/DDBJ whole genome shotgun (WGS) entry which is preliminary data.</text>
</comment>
<evidence type="ECO:0000259" key="8">
    <source>
        <dbReference type="PROSITE" id="PS50280"/>
    </source>
</evidence>
<name>A0ABX2EU21_9BURK</name>
<proteinExistence type="predicted"/>
<dbReference type="Proteomes" id="UP000737171">
    <property type="component" value="Unassembled WGS sequence"/>
</dbReference>
<dbReference type="InterPro" id="IPR003616">
    <property type="entry name" value="Post-SET_dom"/>
</dbReference>
<evidence type="ECO:0000259" key="9">
    <source>
        <dbReference type="PROSITE" id="PS50868"/>
    </source>
</evidence>
<keyword evidence="7" id="KW-0862">Zinc</keyword>
<evidence type="ECO:0000313" key="10">
    <source>
        <dbReference type="EMBL" id="NRF72240.1"/>
    </source>
</evidence>
<dbReference type="PANTHER" id="PTHR46223:SF3">
    <property type="entry name" value="HISTONE-LYSINE N-METHYLTRANSFERASE SET-23"/>
    <property type="match status" value="1"/>
</dbReference>
<keyword evidence="4" id="KW-0808">Transferase</keyword>
<dbReference type="RefSeq" id="WP_173135100.1">
    <property type="nucleotide sequence ID" value="NZ_JABRWJ010000020.1"/>
</dbReference>
<dbReference type="Pfam" id="PF00856">
    <property type="entry name" value="SET"/>
    <property type="match status" value="1"/>
</dbReference>
<feature type="domain" description="SET" evidence="8">
    <location>
        <begin position="12"/>
        <end position="125"/>
    </location>
</feature>
<dbReference type="PANTHER" id="PTHR46223">
    <property type="entry name" value="HISTONE-LYSINE N-METHYLTRANSFERASE SUV39H"/>
    <property type="match status" value="1"/>
</dbReference>
<keyword evidence="2" id="KW-0158">Chromosome</keyword>
<feature type="domain" description="Post-SET" evidence="9">
    <location>
        <begin position="135"/>
        <end position="151"/>
    </location>
</feature>
<evidence type="ECO:0000256" key="5">
    <source>
        <dbReference type="ARBA" id="ARBA00022691"/>
    </source>
</evidence>
<comment type="subcellular location">
    <subcellularLocation>
        <location evidence="1">Chromosome</location>
    </subcellularLocation>
</comment>
<evidence type="ECO:0000256" key="1">
    <source>
        <dbReference type="ARBA" id="ARBA00004286"/>
    </source>
</evidence>
<keyword evidence="3" id="KW-0489">Methyltransferase</keyword>
<evidence type="ECO:0000256" key="6">
    <source>
        <dbReference type="ARBA" id="ARBA00022723"/>
    </source>
</evidence>
<dbReference type="Gene3D" id="2.170.270.10">
    <property type="entry name" value="SET domain"/>
    <property type="match status" value="1"/>
</dbReference>
<dbReference type="SUPFAM" id="SSF82199">
    <property type="entry name" value="SET domain"/>
    <property type="match status" value="1"/>
</dbReference>
<dbReference type="EMBL" id="JABRWJ010000020">
    <property type="protein sequence ID" value="NRF72240.1"/>
    <property type="molecule type" value="Genomic_DNA"/>
</dbReference>